<keyword evidence="2" id="KW-1003">Cell membrane</keyword>
<feature type="transmembrane region" description="Helical" evidence="8">
    <location>
        <begin position="330"/>
        <end position="352"/>
    </location>
</feature>
<proteinExistence type="predicted"/>
<reference evidence="11" key="1">
    <citation type="submission" date="2025-08" db="UniProtKB">
        <authorList>
            <consortium name="RefSeq"/>
        </authorList>
    </citation>
    <scope>IDENTIFICATION</scope>
    <source>
        <strain evidence="11">11010-0011.00</strain>
        <tissue evidence="11">Whole body</tissue>
    </source>
</reference>
<keyword evidence="9" id="KW-0732">Signal</keyword>
<evidence type="ECO:0000256" key="5">
    <source>
        <dbReference type="ARBA" id="ARBA00023136"/>
    </source>
</evidence>
<comment type="subcellular location">
    <subcellularLocation>
        <location evidence="1">Cell membrane</location>
        <topology evidence="1">Multi-pass membrane protein</topology>
    </subcellularLocation>
</comment>
<keyword evidence="5 8" id="KW-0472">Membrane</keyword>
<evidence type="ECO:0000256" key="4">
    <source>
        <dbReference type="ARBA" id="ARBA00022989"/>
    </source>
</evidence>
<organism evidence="10 11">
    <name type="scientific">Drosophila lebanonensis</name>
    <name type="common">Fruit fly</name>
    <name type="synonym">Scaptodrosophila lebanonensis</name>
    <dbReference type="NCBI Taxonomy" id="7225"/>
    <lineage>
        <taxon>Eukaryota</taxon>
        <taxon>Metazoa</taxon>
        <taxon>Ecdysozoa</taxon>
        <taxon>Arthropoda</taxon>
        <taxon>Hexapoda</taxon>
        <taxon>Insecta</taxon>
        <taxon>Pterygota</taxon>
        <taxon>Neoptera</taxon>
        <taxon>Endopterygota</taxon>
        <taxon>Diptera</taxon>
        <taxon>Brachycera</taxon>
        <taxon>Muscomorpha</taxon>
        <taxon>Ephydroidea</taxon>
        <taxon>Drosophilidae</taxon>
        <taxon>Scaptodrosophila</taxon>
    </lineage>
</organism>
<protein>
    <submittedName>
        <fullName evidence="11">Uncharacterized protein LOC115632589</fullName>
    </submittedName>
</protein>
<feature type="chain" id="PRO_5026696157" evidence="9">
    <location>
        <begin position="19"/>
        <end position="647"/>
    </location>
</feature>
<feature type="transmembrane region" description="Helical" evidence="8">
    <location>
        <begin position="614"/>
        <end position="637"/>
    </location>
</feature>
<dbReference type="Proteomes" id="UP000504634">
    <property type="component" value="Unplaced"/>
</dbReference>
<keyword evidence="7" id="KW-0325">Glycoprotein</keyword>
<sequence length="647" mass="74125">MCARVVPLLLLGLFGSKALIHVSHKEDALALAQFTCHIVQQHSAQVANIYRCVTCASAGHWEHLALEQALHQCISSQLPSLVRSIEAHETEPARHTDSINIFHLPADSAGLPLVQRILAMLNEQQPRKHLHKYIFVWPGASVEELHTLFTGCWQRQLLFGLAVVRTDVVYDFEPFAAGGLQVRELKRTGSRYFRDKLRNMNGHEVRFSMFQDTLRALPLANTTSAGFTQIDGVIARTIASSLNATARYVLPADEENYGRCLPGGKFSGVLVDIMGGHTHIAMNARFVLECIAPHVEQLYPYDRRTIYLVVPAAEMRPEYLIFVRAFRRSLWYLLLVTFLVVMGVFICLQYALERLPGVARFHHARWFEILEMCVKTQLGEPVVRFSRVSSLRLFLIAWIMFSYVLTTIYFAKLESSFIRPTFEPQLDALDELPSHKLRVYGIDNLFTAIKTTLAPRHYAALTRNYKELPLKLSSSPFAWNISRRHRRGIAFIMRDETAREFLASTYNAELDRPAFHIVKEYLRSMLSTYILPLGSPFHYKFQFLVSAFNEHGFLDYWQQLDVIRRERASSQADEFFEDLGDTDTDVSSSNDINEHKELRKKHVALSVDILQGAFYLWLFGILLSVCGFVAEHIVWFLSNCKRVVHII</sequence>
<feature type="transmembrane region" description="Helical" evidence="8">
    <location>
        <begin position="393"/>
        <end position="411"/>
    </location>
</feature>
<evidence type="ECO:0000256" key="6">
    <source>
        <dbReference type="ARBA" id="ARBA00023170"/>
    </source>
</evidence>
<dbReference type="CTD" id="39378"/>
<dbReference type="SUPFAM" id="SSF53850">
    <property type="entry name" value="Periplasmic binding protein-like II"/>
    <property type="match status" value="1"/>
</dbReference>
<dbReference type="GeneID" id="115632589"/>
<evidence type="ECO:0000256" key="3">
    <source>
        <dbReference type="ARBA" id="ARBA00022692"/>
    </source>
</evidence>
<keyword evidence="10" id="KW-1185">Reference proteome</keyword>
<evidence type="ECO:0000256" key="1">
    <source>
        <dbReference type="ARBA" id="ARBA00004651"/>
    </source>
</evidence>
<dbReference type="Gene3D" id="1.10.287.70">
    <property type="match status" value="1"/>
</dbReference>
<evidence type="ECO:0000313" key="10">
    <source>
        <dbReference type="Proteomes" id="UP000504634"/>
    </source>
</evidence>
<evidence type="ECO:0000256" key="9">
    <source>
        <dbReference type="SAM" id="SignalP"/>
    </source>
</evidence>
<keyword evidence="3 8" id="KW-0812">Transmembrane</keyword>
<evidence type="ECO:0000313" key="11">
    <source>
        <dbReference type="RefSeq" id="XP_030385674.1"/>
    </source>
</evidence>
<evidence type="ECO:0000256" key="2">
    <source>
        <dbReference type="ARBA" id="ARBA00022475"/>
    </source>
</evidence>
<gene>
    <name evidence="11" type="primary">LOC115632589</name>
</gene>
<accession>A0A6J2UBC9</accession>
<keyword evidence="4 8" id="KW-1133">Transmembrane helix</keyword>
<evidence type="ECO:0000256" key="8">
    <source>
        <dbReference type="SAM" id="Phobius"/>
    </source>
</evidence>
<dbReference type="InterPro" id="IPR052192">
    <property type="entry name" value="Insect_Ionotropic_Sensory_Rcpt"/>
</dbReference>
<evidence type="ECO:0000256" key="7">
    <source>
        <dbReference type="ARBA" id="ARBA00023180"/>
    </source>
</evidence>
<name>A0A6J2UBC9_DROLE</name>
<feature type="signal peptide" evidence="9">
    <location>
        <begin position="1"/>
        <end position="18"/>
    </location>
</feature>
<keyword evidence="6" id="KW-0675">Receptor</keyword>
<dbReference type="PANTHER" id="PTHR42643:SF31">
    <property type="entry name" value="IONOTROPIC RECEPTOR 68B-RELATED"/>
    <property type="match status" value="1"/>
</dbReference>
<dbReference type="RefSeq" id="XP_030385674.1">
    <property type="nucleotide sequence ID" value="XM_030529814.1"/>
</dbReference>
<dbReference type="AlphaFoldDB" id="A0A6J2UBC9"/>
<dbReference type="GO" id="GO:0005886">
    <property type="term" value="C:plasma membrane"/>
    <property type="evidence" value="ECO:0007669"/>
    <property type="project" value="UniProtKB-SubCell"/>
</dbReference>
<dbReference type="PANTHER" id="PTHR42643">
    <property type="entry name" value="IONOTROPIC RECEPTOR 20A-RELATED"/>
    <property type="match status" value="1"/>
</dbReference>